<dbReference type="GO" id="GO:0005313">
    <property type="term" value="F:L-glutamate transmembrane transporter activity"/>
    <property type="evidence" value="ECO:0007669"/>
    <property type="project" value="TreeGrafter"/>
</dbReference>
<protein>
    <recommendedName>
        <fullName evidence="7">Amino acid transporter</fullName>
    </recommendedName>
</protein>
<evidence type="ECO:0000313" key="9">
    <source>
        <dbReference type="Proteomes" id="UP000025227"/>
    </source>
</evidence>
<dbReference type="GO" id="GO:0015175">
    <property type="term" value="F:neutral L-amino acid transmembrane transporter activity"/>
    <property type="evidence" value="ECO:0007669"/>
    <property type="project" value="TreeGrafter"/>
</dbReference>
<feature type="transmembrane region" description="Helical" evidence="7">
    <location>
        <begin position="16"/>
        <end position="38"/>
    </location>
</feature>
<dbReference type="AlphaFoldDB" id="A0A7I5E6T7"/>
<dbReference type="GO" id="GO:0015501">
    <property type="term" value="F:glutamate:sodium symporter activity"/>
    <property type="evidence" value="ECO:0007669"/>
    <property type="project" value="TreeGrafter"/>
</dbReference>
<feature type="region of interest" description="Disordered" evidence="8">
    <location>
        <begin position="451"/>
        <end position="492"/>
    </location>
</feature>
<keyword evidence="5 7" id="KW-1133">Transmembrane helix</keyword>
<feature type="transmembrane region" description="Helical" evidence="7">
    <location>
        <begin position="90"/>
        <end position="112"/>
    </location>
</feature>
<sequence>FFSKMRVLRSISKRDVLLVFTISGVVVGVIFGGLLRFLKPSEEVRKFIGFPGELFMNMLKAMILPLIVASLISGLSQLDASTSGKLGRRAVLYYTLTTAHAVLLGIFVVLIIHPGDPRIKQAKVAPNDEVVAMVTTEDKFLDLLRNMLPENIVRSTFQQQQTVYVTVNASDGSVIQKSKVEYSDGMNVLGLIIFCIVMGIVISRLGKQAEPLAKFFMALDAVITRMVLIVMWFGPIGIPSLIACKMLEVYDLVATAQTLALFIVTVVIGLAIQCFGTLPLIYYVGTRKNPYVFLKGLGQAVLTALGTSSSAASLPVTFRCLDELGVDDRVAKFVLPVGAMVNMDGTALYEATASIFIAQLNGMHLSIGQVLTVSITATLASIGAASIPSAGLVTMMIVLTALGLPVNDISLIIAIDWFLDRLRTSVNVVGDAFGCGFVYQLSKNDLDELTTKSSTTDDEQPHTPRASASDTKQIRDGLQNGTKESNRDILQV</sequence>
<dbReference type="InterPro" id="IPR036458">
    <property type="entry name" value="Na:dicarbo_symporter_sf"/>
</dbReference>
<keyword evidence="6 7" id="KW-0472">Membrane</keyword>
<dbReference type="OrthoDB" id="5877963at2759"/>
<dbReference type="PANTHER" id="PTHR11958:SF63">
    <property type="entry name" value="AMINO ACID TRANSPORTER"/>
    <property type="match status" value="1"/>
</dbReference>
<dbReference type="Gene3D" id="1.10.3860.10">
    <property type="entry name" value="Sodium:dicarboxylate symporter"/>
    <property type="match status" value="1"/>
</dbReference>
<accession>A0A7I5E6T7</accession>
<proteinExistence type="inferred from homology"/>
<dbReference type="Pfam" id="PF00375">
    <property type="entry name" value="SDF"/>
    <property type="match status" value="1"/>
</dbReference>
<evidence type="ECO:0000313" key="10">
    <source>
        <dbReference type="WBParaSite" id="HCON_00035710-00001"/>
    </source>
</evidence>
<dbReference type="SUPFAM" id="SSF118215">
    <property type="entry name" value="Proton glutamate symport protein"/>
    <property type="match status" value="1"/>
</dbReference>
<reference evidence="10" key="1">
    <citation type="submission" date="2020-12" db="UniProtKB">
        <authorList>
            <consortium name="WormBaseParasite"/>
        </authorList>
    </citation>
    <scope>IDENTIFICATION</scope>
    <source>
        <strain evidence="10">MHco3</strain>
    </source>
</reference>
<evidence type="ECO:0000256" key="7">
    <source>
        <dbReference type="RuleBase" id="RU361216"/>
    </source>
</evidence>
<feature type="transmembrane region" description="Helical" evidence="7">
    <location>
        <begin position="393"/>
        <end position="419"/>
    </location>
</feature>
<dbReference type="InterPro" id="IPR050746">
    <property type="entry name" value="DAACS"/>
</dbReference>
<keyword evidence="7" id="KW-0769">Symport</keyword>
<evidence type="ECO:0000256" key="2">
    <source>
        <dbReference type="ARBA" id="ARBA00006148"/>
    </source>
</evidence>
<dbReference type="WBParaSite" id="HCON_00035710-00001">
    <property type="protein sequence ID" value="HCON_00035710-00001"/>
    <property type="gene ID" value="HCON_00035710"/>
</dbReference>
<keyword evidence="9" id="KW-1185">Reference proteome</keyword>
<comment type="similarity">
    <text evidence="2 7">Belongs to the dicarboxylate/amino acid:cation symporter (DAACS) (TC 2.A.23) family.</text>
</comment>
<feature type="transmembrane region" description="Helical" evidence="7">
    <location>
        <begin position="215"/>
        <end position="238"/>
    </location>
</feature>
<evidence type="ECO:0000256" key="8">
    <source>
        <dbReference type="SAM" id="MobiDB-lite"/>
    </source>
</evidence>
<name>A0A7I5E6T7_HAECO</name>
<feature type="transmembrane region" description="Helical" evidence="7">
    <location>
        <begin position="258"/>
        <end position="285"/>
    </location>
</feature>
<keyword evidence="3 7" id="KW-0813">Transport</keyword>
<evidence type="ECO:0000256" key="4">
    <source>
        <dbReference type="ARBA" id="ARBA00022692"/>
    </source>
</evidence>
<evidence type="ECO:0000256" key="5">
    <source>
        <dbReference type="ARBA" id="ARBA00022989"/>
    </source>
</evidence>
<feature type="transmembrane region" description="Helical" evidence="7">
    <location>
        <begin position="58"/>
        <end position="78"/>
    </location>
</feature>
<dbReference type="PRINTS" id="PR00173">
    <property type="entry name" value="EDTRNSPORT"/>
</dbReference>
<dbReference type="InterPro" id="IPR001991">
    <property type="entry name" value="Na-dicarboxylate_symporter"/>
</dbReference>
<keyword evidence="4 7" id="KW-0812">Transmembrane</keyword>
<evidence type="ECO:0000256" key="3">
    <source>
        <dbReference type="ARBA" id="ARBA00022448"/>
    </source>
</evidence>
<evidence type="ECO:0000256" key="1">
    <source>
        <dbReference type="ARBA" id="ARBA00004141"/>
    </source>
</evidence>
<dbReference type="PANTHER" id="PTHR11958">
    <property type="entry name" value="SODIUM/DICARBOXYLATE SYMPORTER-RELATED"/>
    <property type="match status" value="1"/>
</dbReference>
<organism evidence="9 10">
    <name type="scientific">Haemonchus contortus</name>
    <name type="common">Barber pole worm</name>
    <dbReference type="NCBI Taxonomy" id="6289"/>
    <lineage>
        <taxon>Eukaryota</taxon>
        <taxon>Metazoa</taxon>
        <taxon>Ecdysozoa</taxon>
        <taxon>Nematoda</taxon>
        <taxon>Chromadorea</taxon>
        <taxon>Rhabditida</taxon>
        <taxon>Rhabditina</taxon>
        <taxon>Rhabditomorpha</taxon>
        <taxon>Strongyloidea</taxon>
        <taxon>Trichostrongylidae</taxon>
        <taxon>Haemonchus</taxon>
    </lineage>
</organism>
<feature type="transmembrane region" description="Helical" evidence="7">
    <location>
        <begin position="365"/>
        <end position="387"/>
    </location>
</feature>
<dbReference type="GO" id="GO:0005886">
    <property type="term" value="C:plasma membrane"/>
    <property type="evidence" value="ECO:0007669"/>
    <property type="project" value="TreeGrafter"/>
</dbReference>
<dbReference type="Proteomes" id="UP000025227">
    <property type="component" value="Unplaced"/>
</dbReference>
<feature type="transmembrane region" description="Helical" evidence="7">
    <location>
        <begin position="185"/>
        <end position="203"/>
    </location>
</feature>
<evidence type="ECO:0000256" key="6">
    <source>
        <dbReference type="ARBA" id="ARBA00023136"/>
    </source>
</evidence>
<comment type="subcellular location">
    <subcellularLocation>
        <location evidence="1 7">Membrane</location>
        <topology evidence="1 7">Multi-pass membrane protein</topology>
    </subcellularLocation>
</comment>